<evidence type="ECO:0000313" key="2">
    <source>
        <dbReference type="Proteomes" id="UP001164733"/>
    </source>
</evidence>
<dbReference type="SUPFAM" id="SSF51261">
    <property type="entry name" value="Duplicated hybrid motif"/>
    <property type="match status" value="1"/>
</dbReference>
<dbReference type="EMBL" id="CP086239">
    <property type="protein sequence ID" value="WAG59786.1"/>
    <property type="molecule type" value="Genomic_DNA"/>
</dbReference>
<sequence>MKIGEVGSTGHIIGPHLRFEVRVNEGPKNQEKYIR</sequence>
<dbReference type="RefSeq" id="WP_326493436.1">
    <property type="nucleotide sequence ID" value="NZ_CP086239.1"/>
</dbReference>
<accession>A0AA47EGY4</accession>
<reference evidence="1" key="1">
    <citation type="submission" date="2021-11" db="EMBL/GenBank/DDBJ databases">
        <title>Clostridia strains as spoilage organisms.</title>
        <authorList>
            <person name="Wambui J."/>
            <person name="Stevens M.J.A."/>
            <person name="Stephan R."/>
        </authorList>
    </citation>
    <scope>NUCLEOTIDE SEQUENCE</scope>
    <source>
        <strain evidence="1">CF009</strain>
    </source>
</reference>
<evidence type="ECO:0000313" key="1">
    <source>
        <dbReference type="EMBL" id="WAG59786.1"/>
    </source>
</evidence>
<proteinExistence type="predicted"/>
<dbReference type="InterPro" id="IPR011055">
    <property type="entry name" value="Dup_hybrid_motif"/>
</dbReference>
<organism evidence="1 2">
    <name type="scientific">Clostridium estertheticum</name>
    <dbReference type="NCBI Taxonomy" id="238834"/>
    <lineage>
        <taxon>Bacteria</taxon>
        <taxon>Bacillati</taxon>
        <taxon>Bacillota</taxon>
        <taxon>Clostridia</taxon>
        <taxon>Eubacteriales</taxon>
        <taxon>Clostridiaceae</taxon>
        <taxon>Clostridium</taxon>
    </lineage>
</organism>
<name>A0AA47EGY4_9CLOT</name>
<dbReference type="Gene3D" id="2.70.70.10">
    <property type="entry name" value="Glucose Permease (Domain IIA)"/>
    <property type="match status" value="1"/>
</dbReference>
<protein>
    <submittedName>
        <fullName evidence="1">M23 family metallopeptidase</fullName>
    </submittedName>
</protein>
<gene>
    <name evidence="1" type="ORF">LL038_19810</name>
</gene>
<dbReference type="AlphaFoldDB" id="A0AA47EGY4"/>
<dbReference type="Proteomes" id="UP001164733">
    <property type="component" value="Chromosome"/>
</dbReference>